<gene>
    <name evidence="1" type="ORF">Cboi01_000532300</name>
</gene>
<dbReference type="EMBL" id="BSXV01004018">
    <property type="protein sequence ID" value="GME99538.1"/>
    <property type="molecule type" value="Genomic_DNA"/>
</dbReference>
<name>A0ACB5U1S9_CANBO</name>
<evidence type="ECO:0000313" key="1">
    <source>
        <dbReference type="EMBL" id="GME99538.1"/>
    </source>
</evidence>
<proteinExistence type="predicted"/>
<reference evidence="1" key="1">
    <citation type="submission" date="2023-04" db="EMBL/GenBank/DDBJ databases">
        <title>Candida boidinii NBRC 1967.</title>
        <authorList>
            <person name="Ichikawa N."/>
            <person name="Sato H."/>
            <person name="Tonouchi N."/>
        </authorList>
    </citation>
    <scope>NUCLEOTIDE SEQUENCE</scope>
    <source>
        <strain evidence="1">NBRC 1967</strain>
    </source>
</reference>
<sequence length="174" mass="19473">MIKLGYSRVLNGGSKLLLNNTKVRLNVTVSGTSKYSTATATYTSSVDTSNLSESEDIKTEQQHDSSTANTQRPQLLGSLSASNVQSRISKGDEFMQFVFKGVFDPMPEIKENFEVKKVEKIGKEDVKSITVESFVVDQFADPLNYTKSLPYYHLLKSKANIANEFTIDYFSKFI</sequence>
<dbReference type="Proteomes" id="UP001165101">
    <property type="component" value="Unassembled WGS sequence"/>
</dbReference>
<protein>
    <submittedName>
        <fullName evidence="1">Unnamed protein product</fullName>
    </submittedName>
</protein>
<comment type="caution">
    <text evidence="1">The sequence shown here is derived from an EMBL/GenBank/DDBJ whole genome shotgun (WGS) entry which is preliminary data.</text>
</comment>
<evidence type="ECO:0000313" key="2">
    <source>
        <dbReference type="Proteomes" id="UP001165101"/>
    </source>
</evidence>
<accession>A0ACB5U1S9</accession>
<keyword evidence="2" id="KW-1185">Reference proteome</keyword>
<organism evidence="1 2">
    <name type="scientific">Candida boidinii</name>
    <name type="common">Yeast</name>
    <dbReference type="NCBI Taxonomy" id="5477"/>
    <lineage>
        <taxon>Eukaryota</taxon>
        <taxon>Fungi</taxon>
        <taxon>Dikarya</taxon>
        <taxon>Ascomycota</taxon>
        <taxon>Saccharomycotina</taxon>
        <taxon>Pichiomycetes</taxon>
        <taxon>Pichiales</taxon>
        <taxon>Pichiaceae</taxon>
        <taxon>Ogataea</taxon>
        <taxon>Ogataea/Candida clade</taxon>
    </lineage>
</organism>